<reference evidence="2" key="1">
    <citation type="submission" date="2013-11" db="EMBL/GenBank/DDBJ databases">
        <title>The Genome Sequence of Phytophthora parasitica CJ02B3.</title>
        <authorList>
            <consortium name="The Broad Institute Genomics Platform"/>
            <person name="Russ C."/>
            <person name="Tyler B."/>
            <person name="Panabieres F."/>
            <person name="Shan W."/>
            <person name="Tripathy S."/>
            <person name="Grunwald N."/>
            <person name="Machado M."/>
            <person name="Johnson C.S."/>
            <person name="Arredondo F."/>
            <person name="Hong C."/>
            <person name="Coffey M."/>
            <person name="Young S.K."/>
            <person name="Zeng Q."/>
            <person name="Gargeya S."/>
            <person name="Fitzgerald M."/>
            <person name="Abouelleil A."/>
            <person name="Alvarado L."/>
            <person name="Chapman S.B."/>
            <person name="Gainer-Dewar J."/>
            <person name="Goldberg J."/>
            <person name="Griggs A."/>
            <person name="Gujja S."/>
            <person name="Hansen M."/>
            <person name="Howarth C."/>
            <person name="Imamovic A."/>
            <person name="Ireland A."/>
            <person name="Larimer J."/>
            <person name="McCowan C."/>
            <person name="Murphy C."/>
            <person name="Pearson M."/>
            <person name="Poon T.W."/>
            <person name="Priest M."/>
            <person name="Roberts A."/>
            <person name="Saif S."/>
            <person name="Shea T."/>
            <person name="Sykes S."/>
            <person name="Wortman J."/>
            <person name="Nusbaum C."/>
            <person name="Birren B."/>
        </authorList>
    </citation>
    <scope>NUCLEOTIDE SEQUENCE [LARGE SCALE GENOMIC DNA]</scope>
    <source>
        <strain evidence="2">CJ02B3</strain>
    </source>
</reference>
<evidence type="ECO:0000256" key="1">
    <source>
        <dbReference type="SAM" id="MobiDB-lite"/>
    </source>
</evidence>
<name>W2G2D7_PHYNI</name>
<gene>
    <name evidence="2" type="ORF">L915_16620</name>
</gene>
<feature type="compositionally biased region" description="Polar residues" evidence="1">
    <location>
        <begin position="1245"/>
        <end position="1257"/>
    </location>
</feature>
<proteinExistence type="predicted"/>
<dbReference type="Proteomes" id="UP000053236">
    <property type="component" value="Unassembled WGS sequence"/>
</dbReference>
<feature type="compositionally biased region" description="Basic and acidic residues" evidence="1">
    <location>
        <begin position="53"/>
        <end position="67"/>
    </location>
</feature>
<feature type="compositionally biased region" description="Low complexity" evidence="1">
    <location>
        <begin position="34"/>
        <end position="49"/>
    </location>
</feature>
<sequence length="1683" mass="189022">MSLSGRQQILLSIYGAINDGKKKALKKPQRPSTSSALVRRPSSARRPAPFVRTDSKERQHGDEENKTKQPNGDQIEIAPTPSSFEARMSFAEDEKVTAIPKPASQRFVQCNGEGKQKMEAITGGRNENVASVSKGTNAAAVIKDGAVISLYGDGFLEIPLSKGPEGKESSRLLGSSGFSITMLLFKAADTEKHKARVEKDGARHTTPELDDTGDFVRWLCCGSTDRSVFGCFANQDEGSEGIRKPGCLLNDFQGPGKSTPRLLCAKLHGENSDDEATFSIYDRGVHVNYREKGEDGGCRVRWRGWECLANNYEVPSNRWVNIKVVFDCRYLQIFFDDELVDCARIQPVETPSTLSNGFSRGRRAGDISAWVQTPSSSNSVYVGGYPSHARSVRDWRARIGFVGLISSFKLWKLSSDQQRRKSNEIPKELLIFLTIPDVGNVRDNSTFDNVVNVHRNVFWRLNSPPMWTPISEKAATCSVSTAKESVVLLANFFDGGHYDVGVASANSFVNLILTVVQSGDIRVVIDYAAEYSVQRSHDHVCRSHVEYEQKTSALIASIEQMSPLLTVVVNSRSPIGSFEISMELTRAAGRSPVVVMLHSMNISGCFPKLEDIKKKIESIVLFEAKRSPGEEIQIQAFRHLLAVAGQSRHNRERIFMESVINRKLVLTERKVAAEFEKIGFFFASTELQEVVSYLKRIQDNYSRTHNHRMDDLPSLSMLTPTPTGLYTLPFMNTLLVSSTMMCDNGGPRSPWRFVCVLVDHDFQLVDFVHEGCPVTKRGGISYRQGQSTYNGIVDRLYLRLTALSNRVFCVLFSLQKITEDESTNISGPNFTRNMSKVRIQIENVEEHQVLGMFDTKPHAKCRWFTLAAVYRSKKNNQWKLQAIGGCGSATSIYAGVDELNVLLAELRIIQTYEIRVYYIETGAENEHSTTENHESRDFVRRLAKNIRFGRNGRIVLVPVLESSDKLSNIRFRIALKLQEMEHEIDVYTHHNAANRSLPTIQSVYRTILRILSQHGIKECLQQNPFAPQNKKVRRHVEFRIVSAQTNDPVEKVHVFIEKNVSFDALGSNLAKTVLPTLMMGSRLMSIRRRLQKKRVTEITREVAETFVSDCIAKALKRTTIATSLNVKLVSVVRARALLRNVMRQRYEKIKNGIIERARKSEQAREFSQSFPTRLQKLFANSLELSNSERDLLRNSTREELAELDLMLRGIPIPLKEKMPMDENYLLEEWTKAQFATESLEDNSKNEASLSDNQTSSEDSSKPEETSDGVVKDRRQVLVTDSEGRASCRLVPGSYSLYVFHLDYFEWTSLVAVYPTISASGLSSGPTTATSSVQEIVIPLDVYRWTYSLQLVDYFHPHANVKLAGIPLQITNNCSSERQIVMTDSNGCATWDVSKGLYAVDVLRECSCVLYSALKQVVVDGGRYRTSRTIPMPVLFGGVKVTVLVVSIKNTHSDLANIKFHAASFIGNIANVTVDKRRNARIPIKTDLAMKEEPSEGDVSVGSSRVFKLRLGTYRLKVTSNDYFPVSLPVKVTWASSKTQTKDGNRYLGVLSPLITTERTFRVVLSYVDEVETMDLILEVWKDKALVGHVWRQNSDNCSHVELEIINTLEGCEYQSFLLHCLQGFTYNCIVASNVSMTQFLRLQVQIYSSAGLIYQCSDPPSIGELYWHVCSWDSSGALDSTTA</sequence>
<dbReference type="EMBL" id="KI688498">
    <property type="protein sequence ID" value="ETK77099.1"/>
    <property type="molecule type" value="Genomic_DNA"/>
</dbReference>
<feature type="region of interest" description="Disordered" evidence="1">
    <location>
        <begin position="1238"/>
        <end position="1275"/>
    </location>
</feature>
<protein>
    <submittedName>
        <fullName evidence="2">Uncharacterized protein</fullName>
    </submittedName>
</protein>
<feature type="compositionally biased region" description="Basic and acidic residues" evidence="1">
    <location>
        <begin position="1258"/>
        <end position="1275"/>
    </location>
</feature>
<feature type="region of interest" description="Disordered" evidence="1">
    <location>
        <begin position="20"/>
        <end position="76"/>
    </location>
</feature>
<organism evidence="2">
    <name type="scientific">Phytophthora nicotianae</name>
    <name type="common">Potato buckeye rot agent</name>
    <name type="synonym">Phytophthora parasitica</name>
    <dbReference type="NCBI Taxonomy" id="4792"/>
    <lineage>
        <taxon>Eukaryota</taxon>
        <taxon>Sar</taxon>
        <taxon>Stramenopiles</taxon>
        <taxon>Oomycota</taxon>
        <taxon>Peronosporomycetes</taxon>
        <taxon>Peronosporales</taxon>
        <taxon>Peronosporaceae</taxon>
        <taxon>Phytophthora</taxon>
    </lineage>
</organism>
<accession>W2G2D7</accession>
<evidence type="ECO:0000313" key="2">
    <source>
        <dbReference type="EMBL" id="ETK77099.1"/>
    </source>
</evidence>
<dbReference type="VEuPathDB" id="FungiDB:PPTG_16591"/>